<feature type="region of interest" description="Disordered" evidence="1">
    <location>
        <begin position="34"/>
        <end position="56"/>
    </location>
</feature>
<organism evidence="3 4">
    <name type="scientific">Streptomyces somaliensis (strain ATCC 33201 / DSM 40738 / JCM 12659 / KCTC 9044 / NCTC 11332 / NRRL B-12077 / IP 733)</name>
    <dbReference type="NCBI Taxonomy" id="1134445"/>
    <lineage>
        <taxon>Bacteria</taxon>
        <taxon>Bacillati</taxon>
        <taxon>Actinomycetota</taxon>
        <taxon>Actinomycetes</taxon>
        <taxon>Kitasatosporales</taxon>
        <taxon>Streptomycetaceae</taxon>
        <taxon>Streptomyces</taxon>
    </lineage>
</organism>
<gene>
    <name evidence="3" type="ORF">HGA06_05780</name>
</gene>
<feature type="chain" id="PRO_5041434239" evidence="2">
    <location>
        <begin position="30"/>
        <end position="435"/>
    </location>
</feature>
<proteinExistence type="predicted"/>
<dbReference type="AlphaFoldDB" id="A0AA44DC72"/>
<reference evidence="3 4" key="1">
    <citation type="submission" date="2020-04" db="EMBL/GenBank/DDBJ databases">
        <title>MicrobeNet Type strains.</title>
        <authorList>
            <person name="Nicholson A.C."/>
        </authorList>
    </citation>
    <scope>NUCLEOTIDE SEQUENCE [LARGE SCALE GENOMIC DNA]</scope>
    <source>
        <strain evidence="3 4">DSM 40738</strain>
    </source>
</reference>
<feature type="signal peptide" evidence="2">
    <location>
        <begin position="1"/>
        <end position="29"/>
    </location>
</feature>
<protein>
    <submittedName>
        <fullName evidence="3">Peptidase</fullName>
    </submittedName>
</protein>
<name>A0AA44DC72_STRE0</name>
<feature type="compositionally biased region" description="Low complexity" evidence="1">
    <location>
        <begin position="375"/>
        <end position="396"/>
    </location>
</feature>
<evidence type="ECO:0000313" key="4">
    <source>
        <dbReference type="Proteomes" id="UP000570003"/>
    </source>
</evidence>
<dbReference type="Proteomes" id="UP000570003">
    <property type="component" value="Unassembled WGS sequence"/>
</dbReference>
<comment type="caution">
    <text evidence="3">The sequence shown here is derived from an EMBL/GenBank/DDBJ whole genome shotgun (WGS) entry which is preliminary data.</text>
</comment>
<keyword evidence="4" id="KW-1185">Reference proteome</keyword>
<sequence>MKITRTLATAVAAAVIAPVVLLAASPAYAATVTPPPAPPAVSEPSGARGPSGFGKGRSVADLEKAVAEARKAYDAAMAAKAAAYEKLLVAVSDTTPEALAAAAAGKEAIAATVAHTAAVKVLEEAEAKLAALPDTAAPEARTAAEKAVADARTAVEEAAAEKTAADGKRAEAGKALDDMRVAAFRADHLAGEAVKKAAADLAAAEKALADAKEEEEDDGMCDGDDRLVAELTGLPEKVTAGSTVDLTVRVTNNTGEAVDRAYAQVALAPGTKDLVTLFEPQYSTGTSATWRDWNSWGIAVNVGGLKPGAHADLRLRLSPAATLRGWKGRIEVSGWYERGDDCGANTTMKVHRFQVVAAPAASPSPAPSPQGGTNTPVGATIPVGTTTTATTPTAGTLARTGSSDALKGLALTSGAAVLLGAGAVLATRRRGTTGA</sequence>
<feature type="region of interest" description="Disordered" evidence="1">
    <location>
        <begin position="359"/>
        <end position="396"/>
    </location>
</feature>
<accession>A0AA44DC72</accession>
<evidence type="ECO:0000256" key="1">
    <source>
        <dbReference type="SAM" id="MobiDB-lite"/>
    </source>
</evidence>
<keyword evidence="2" id="KW-0732">Signal</keyword>
<dbReference type="RefSeq" id="WP_168437939.1">
    <property type="nucleotide sequence ID" value="NZ_JAAXOU010000034.1"/>
</dbReference>
<evidence type="ECO:0000313" key="3">
    <source>
        <dbReference type="EMBL" id="NKY13695.1"/>
    </source>
</evidence>
<dbReference type="EMBL" id="JAAXOU010000034">
    <property type="protein sequence ID" value="NKY13695.1"/>
    <property type="molecule type" value="Genomic_DNA"/>
</dbReference>
<evidence type="ECO:0000256" key="2">
    <source>
        <dbReference type="SAM" id="SignalP"/>
    </source>
</evidence>